<evidence type="ECO:0000313" key="1">
    <source>
        <dbReference type="EMBL" id="CAH1854682.1"/>
    </source>
</evidence>
<evidence type="ECO:0008006" key="3">
    <source>
        <dbReference type="Google" id="ProtNLM"/>
    </source>
</evidence>
<organism evidence="1 2">
    <name type="scientific">Convivina praedatoris</name>
    <dbReference type="NCBI Taxonomy" id="2880963"/>
    <lineage>
        <taxon>Bacteria</taxon>
        <taxon>Bacillati</taxon>
        <taxon>Bacillota</taxon>
        <taxon>Bacilli</taxon>
        <taxon>Lactobacillales</taxon>
        <taxon>Lactobacillaceae</taxon>
        <taxon>Convivina</taxon>
    </lineage>
</organism>
<dbReference type="RefSeq" id="WP_248706308.1">
    <property type="nucleotide sequence ID" value="NZ_CAKOEU010000004.1"/>
</dbReference>
<evidence type="ECO:0000313" key="2">
    <source>
        <dbReference type="Proteomes" id="UP000838102"/>
    </source>
</evidence>
<gene>
    <name evidence="1" type="ORF">LMG032447_00909</name>
</gene>
<dbReference type="Proteomes" id="UP000838102">
    <property type="component" value="Unassembled WGS sequence"/>
</dbReference>
<dbReference type="EMBL" id="CAKOEU010000004">
    <property type="protein sequence ID" value="CAH1854682.1"/>
    <property type="molecule type" value="Genomic_DNA"/>
</dbReference>
<name>A0ABN8H9K6_9LACO</name>
<keyword evidence="2" id="KW-1185">Reference proteome</keyword>
<accession>A0ABN8H9K6</accession>
<proteinExistence type="predicted"/>
<protein>
    <recommendedName>
        <fullName evidence="3">Minor capsid protein</fullName>
    </recommendedName>
</protein>
<dbReference type="InterPro" id="IPR019612">
    <property type="entry name" value="Minor_capsid_put"/>
</dbReference>
<reference evidence="1" key="1">
    <citation type="submission" date="2022-03" db="EMBL/GenBank/DDBJ databases">
        <authorList>
            <person name="Hettiarachchi G."/>
        </authorList>
    </citation>
    <scope>NUCLEOTIDE SEQUENCE</scope>
    <source>
        <strain evidence="1">LMG 32447</strain>
    </source>
</reference>
<comment type="caution">
    <text evidence="1">The sequence shown here is derived from an EMBL/GenBank/DDBJ whole genome shotgun (WGS) entry which is preliminary data.</text>
</comment>
<sequence>MIIPKVPKALCNQNIIYKRPGDPDDWGGVGSTIDTPIANCVVQLQTIYSGTNNNREVVANGSVYLYAGITTPMPTLTKTNQGDVISFDGIDYTVKTIIEHRDPLSNDIWSYKLEVL</sequence>
<dbReference type="Pfam" id="PF10665">
    <property type="entry name" value="Minor_capsid_1"/>
    <property type="match status" value="1"/>
</dbReference>